<dbReference type="InterPro" id="IPR009057">
    <property type="entry name" value="Homeodomain-like_sf"/>
</dbReference>
<gene>
    <name evidence="1" type="ORF">GNZ13_46810</name>
</gene>
<proteinExistence type="predicted"/>
<accession>A0A972SN54</accession>
<dbReference type="GO" id="GO:0006313">
    <property type="term" value="P:DNA transposition"/>
    <property type="evidence" value="ECO:0007669"/>
    <property type="project" value="InterPro"/>
</dbReference>
<reference evidence="1 2" key="1">
    <citation type="submission" date="2019-11" db="EMBL/GenBank/DDBJ databases">
        <title>Metabolism of dissolved organic matter in forest soils.</title>
        <authorList>
            <person name="Cyle K.T."/>
            <person name="Wilhelm R.C."/>
            <person name="Martinez C.E."/>
        </authorList>
    </citation>
    <scope>NUCLEOTIDE SEQUENCE [LARGE SCALE GENOMIC DNA]</scope>
    <source>
        <strain evidence="1 2">5N</strain>
    </source>
</reference>
<comment type="caution">
    <text evidence="1">The sequence shown here is derived from an EMBL/GenBank/DDBJ whole genome shotgun (WGS) entry which is preliminary data.</text>
</comment>
<organism evidence="1 2">
    <name type="scientific">Paraburkholderia elongata</name>
    <dbReference type="NCBI Taxonomy" id="2675747"/>
    <lineage>
        <taxon>Bacteria</taxon>
        <taxon>Pseudomonadati</taxon>
        <taxon>Pseudomonadota</taxon>
        <taxon>Betaproteobacteria</taxon>
        <taxon>Burkholderiales</taxon>
        <taxon>Burkholderiaceae</taxon>
        <taxon>Paraburkholderia</taxon>
    </lineage>
</organism>
<dbReference type="InterPro" id="IPR002514">
    <property type="entry name" value="Transposase_8"/>
</dbReference>
<dbReference type="GO" id="GO:0004803">
    <property type="term" value="F:transposase activity"/>
    <property type="evidence" value="ECO:0007669"/>
    <property type="project" value="InterPro"/>
</dbReference>
<dbReference type="AlphaFoldDB" id="A0A972SN54"/>
<dbReference type="GO" id="GO:0003677">
    <property type="term" value="F:DNA binding"/>
    <property type="evidence" value="ECO:0007669"/>
    <property type="project" value="InterPro"/>
</dbReference>
<dbReference type="Pfam" id="PF01527">
    <property type="entry name" value="HTH_Tnp_1"/>
    <property type="match status" value="1"/>
</dbReference>
<evidence type="ECO:0000313" key="2">
    <source>
        <dbReference type="Proteomes" id="UP000655523"/>
    </source>
</evidence>
<protein>
    <submittedName>
        <fullName evidence="1">Transposase</fullName>
    </submittedName>
</protein>
<dbReference type="EMBL" id="WOEZ01000287">
    <property type="protein sequence ID" value="NPT61843.1"/>
    <property type="molecule type" value="Genomic_DNA"/>
</dbReference>
<dbReference type="Proteomes" id="UP000655523">
    <property type="component" value="Unassembled WGS sequence"/>
</dbReference>
<dbReference type="NCBIfam" id="NF047595">
    <property type="entry name" value="IS66_ISRel24_TnpA"/>
    <property type="match status" value="1"/>
</dbReference>
<dbReference type="SUPFAM" id="SSF46689">
    <property type="entry name" value="Homeodomain-like"/>
    <property type="match status" value="1"/>
</dbReference>
<sequence>MVDTKVDKTASKARVAGVTYKRPNFPSAFKRRLVEESLEPGGASVALIARRNDINANLLFKWRRQYLKAEHGLPTSPECGAPEPEREMPLLLPVSIVSETPATTVNAGEPLENVCEVEFDRACLRIRGDVSPVTLRLLIRELSR</sequence>
<evidence type="ECO:0000313" key="1">
    <source>
        <dbReference type="EMBL" id="NPT61843.1"/>
    </source>
</evidence>
<name>A0A972SN54_9BURK</name>
<keyword evidence="2" id="KW-1185">Reference proteome</keyword>